<dbReference type="PANTHER" id="PTHR22550:SF14">
    <property type="entry name" value="VWFA DOMAIN-CONTAINING PROTEIN"/>
    <property type="match status" value="1"/>
</dbReference>
<keyword evidence="1" id="KW-0802">TPR repeat</keyword>
<feature type="transmembrane region" description="Helical" evidence="3">
    <location>
        <begin position="63"/>
        <end position="82"/>
    </location>
</feature>
<dbReference type="InterPro" id="IPR002035">
    <property type="entry name" value="VWF_A"/>
</dbReference>
<dbReference type="SMART" id="SM00028">
    <property type="entry name" value="TPR"/>
    <property type="match status" value="1"/>
</dbReference>
<dbReference type="SMART" id="SM00327">
    <property type="entry name" value="VWA"/>
    <property type="match status" value="1"/>
</dbReference>
<dbReference type="EMBL" id="JAOANI010000031">
    <property type="protein sequence ID" value="MCT7361057.1"/>
    <property type="molecule type" value="Genomic_DNA"/>
</dbReference>
<dbReference type="PROSITE" id="PS50234">
    <property type="entry name" value="VWFA"/>
    <property type="match status" value="1"/>
</dbReference>
<dbReference type="InterPro" id="IPR019734">
    <property type="entry name" value="TPR_rpt"/>
</dbReference>
<organism evidence="5 6">
    <name type="scientific">Thalassolituus pacificus</name>
    <dbReference type="NCBI Taxonomy" id="2975440"/>
    <lineage>
        <taxon>Bacteria</taxon>
        <taxon>Pseudomonadati</taxon>
        <taxon>Pseudomonadota</taxon>
        <taxon>Gammaproteobacteria</taxon>
        <taxon>Oceanospirillales</taxon>
        <taxon>Oceanospirillaceae</taxon>
        <taxon>Thalassolituus</taxon>
    </lineage>
</organism>
<dbReference type="SUPFAM" id="SSF53300">
    <property type="entry name" value="vWA-like"/>
    <property type="match status" value="1"/>
</dbReference>
<keyword evidence="3" id="KW-0472">Membrane</keyword>
<keyword evidence="3" id="KW-1133">Transmembrane helix</keyword>
<evidence type="ECO:0000313" key="5">
    <source>
        <dbReference type="EMBL" id="MCT7361057.1"/>
    </source>
</evidence>
<dbReference type="AlphaFoldDB" id="A0A9X2WII3"/>
<feature type="compositionally biased region" description="Basic and acidic residues" evidence="2">
    <location>
        <begin position="444"/>
        <end position="457"/>
    </location>
</feature>
<protein>
    <submittedName>
        <fullName evidence="5">VWA domain-containing protein</fullName>
    </submittedName>
</protein>
<dbReference type="InterPro" id="IPR011990">
    <property type="entry name" value="TPR-like_helical_dom_sf"/>
</dbReference>
<gene>
    <name evidence="5" type="ORF">NYR02_18715</name>
</gene>
<keyword evidence="3" id="KW-0812">Transmembrane</keyword>
<dbReference type="InterPro" id="IPR036465">
    <property type="entry name" value="vWFA_dom_sf"/>
</dbReference>
<keyword evidence="6" id="KW-1185">Reference proteome</keyword>
<dbReference type="CDD" id="cd00198">
    <property type="entry name" value="vWFA"/>
    <property type="match status" value="1"/>
</dbReference>
<comment type="caution">
    <text evidence="5">The sequence shown here is derived from an EMBL/GenBank/DDBJ whole genome shotgun (WGS) entry which is preliminary data.</text>
</comment>
<proteinExistence type="predicted"/>
<name>A0A9X2WII3_9GAMM</name>
<feature type="compositionally biased region" description="Low complexity" evidence="2">
    <location>
        <begin position="458"/>
        <end position="541"/>
    </location>
</feature>
<feature type="region of interest" description="Disordered" evidence="2">
    <location>
        <begin position="444"/>
        <end position="640"/>
    </location>
</feature>
<dbReference type="Gene3D" id="1.25.40.10">
    <property type="entry name" value="Tetratricopeptide repeat domain"/>
    <property type="match status" value="1"/>
</dbReference>
<dbReference type="Proteomes" id="UP001147830">
    <property type="component" value="Unassembled WGS sequence"/>
</dbReference>
<evidence type="ECO:0000256" key="3">
    <source>
        <dbReference type="SAM" id="Phobius"/>
    </source>
</evidence>
<dbReference type="PROSITE" id="PS50005">
    <property type="entry name" value="TPR"/>
    <property type="match status" value="1"/>
</dbReference>
<feature type="compositionally biased region" description="Acidic residues" evidence="2">
    <location>
        <begin position="562"/>
        <end position="571"/>
    </location>
</feature>
<dbReference type="Pfam" id="PF13519">
    <property type="entry name" value="VWA_2"/>
    <property type="match status" value="1"/>
</dbReference>
<accession>A0A9X2WII3</accession>
<feature type="repeat" description="TPR" evidence="1">
    <location>
        <begin position="407"/>
        <end position="440"/>
    </location>
</feature>
<sequence length="664" mass="73855">MEWLSQFHFLRPLWLLAALPALLIFSLLLHRALSSGQWASVIDAHLLPYMLEQRPGNKRQQGLWWVLAAWLLACIALAGPSWEKLPQPLQKNQDALVILLDMSASMGAQDLKPSRAVRAIQKVTDIVRSRADGLTALVVYAGDAHTVTPLTDDRDTIENLLPSLSPFIMPSPGSRPDKAIRLAQQLVTDAGIQRARLLLLTDGIIPKDIERIRTALDNQRFQLNVLTIGTAEGAPVPMPGAGFLRDGSGTIVLPQLDLGPIRDLSQQLNIPWQPLSINDSDWHTLLPDQPQELDPQNPDNAFAKFDQWHDAGYWLIIALLPIALLLFRRGVLFSLLLLPLCWPDNSYALEWKDLWQTPDQQGAELFEQDPAKAAEAFNDPNWRGSAAYRAGDYESAAKAFAEGPQTAISHYNRGNALLQAGKPDEAIAAYDEALKLNPEMKEAAANRETAEKLKQQKEQQQQQDGQQQDGQQQDGQQQDGQQQNGQQQNGQQQDGQQQNGQQQNGQQQDGQQQNGQQQNAQDQSADDAFAQQQADKLAQQAKNKRQAKDKQQPNQDGAAAQPDDDSSEEQSESAAQSAGEKQEHADDEQTPQSIAQQNAQEQNASPAKQPGAVEQPLNSLSREEQAAMQQWLNRVPDNPGNLLQRKFLYQYRQQADQESEDVLW</sequence>
<dbReference type="PANTHER" id="PTHR22550">
    <property type="entry name" value="SPORE GERMINATION PROTEIN"/>
    <property type="match status" value="1"/>
</dbReference>
<evidence type="ECO:0000256" key="2">
    <source>
        <dbReference type="SAM" id="MobiDB-lite"/>
    </source>
</evidence>
<feature type="compositionally biased region" description="Polar residues" evidence="2">
    <location>
        <begin position="590"/>
        <end position="606"/>
    </location>
</feature>
<dbReference type="Pfam" id="PF00515">
    <property type="entry name" value="TPR_1"/>
    <property type="match status" value="1"/>
</dbReference>
<dbReference type="RefSeq" id="WP_260977888.1">
    <property type="nucleotide sequence ID" value="NZ_JAOANI010000031.1"/>
</dbReference>
<reference evidence="5" key="1">
    <citation type="journal article" date="2022" name="Front. Microbiol.">
        <title>Genome-based taxonomic rearrangement of Oceanobacter-related bacteria including the description of Thalassolituus hydrocarbonoclasticus sp. nov. and Thalassolituus pacificus sp. nov. and emended description of the genus Thalassolituus.</title>
        <authorList>
            <person name="Dong C."/>
            <person name="Wei L."/>
            <person name="Wang J."/>
            <person name="Lai Q."/>
            <person name="Huang Z."/>
            <person name="Shao Z."/>
        </authorList>
    </citation>
    <scope>NUCLEOTIDE SEQUENCE</scope>
    <source>
        <strain evidence="5">59MF3M-4</strain>
    </source>
</reference>
<feature type="domain" description="VWFA" evidence="4">
    <location>
        <begin position="95"/>
        <end position="268"/>
    </location>
</feature>
<dbReference type="Gene3D" id="3.40.50.410">
    <property type="entry name" value="von Willebrand factor, type A domain"/>
    <property type="match status" value="1"/>
</dbReference>
<dbReference type="PROSITE" id="PS50293">
    <property type="entry name" value="TPR_REGION"/>
    <property type="match status" value="1"/>
</dbReference>
<evidence type="ECO:0000313" key="6">
    <source>
        <dbReference type="Proteomes" id="UP001147830"/>
    </source>
</evidence>
<evidence type="ECO:0000259" key="4">
    <source>
        <dbReference type="PROSITE" id="PS50234"/>
    </source>
</evidence>
<dbReference type="SUPFAM" id="SSF48452">
    <property type="entry name" value="TPR-like"/>
    <property type="match status" value="1"/>
</dbReference>
<reference evidence="5" key="2">
    <citation type="submission" date="2022-08" db="EMBL/GenBank/DDBJ databases">
        <authorList>
            <person name="Dong C."/>
        </authorList>
    </citation>
    <scope>NUCLEOTIDE SEQUENCE</scope>
    <source>
        <strain evidence="5">59MF3M-4</strain>
    </source>
</reference>
<dbReference type="InterPro" id="IPR050768">
    <property type="entry name" value="UPF0353/GerABKA_families"/>
</dbReference>
<evidence type="ECO:0000256" key="1">
    <source>
        <dbReference type="PROSITE-ProRule" id="PRU00339"/>
    </source>
</evidence>